<comment type="caution">
    <text evidence="2">The sequence shown here is derived from an EMBL/GenBank/DDBJ whole genome shotgun (WGS) entry which is preliminary data.</text>
</comment>
<evidence type="ECO:0000259" key="1">
    <source>
        <dbReference type="Pfam" id="PF08486"/>
    </source>
</evidence>
<protein>
    <recommendedName>
        <fullName evidence="1">Sporulation stage II protein D amidase enhancer LytB N-terminal domain-containing protein</fullName>
    </recommendedName>
</protein>
<evidence type="ECO:0000313" key="2">
    <source>
        <dbReference type="EMBL" id="MBS1257338.1"/>
    </source>
</evidence>
<proteinExistence type="predicted"/>
<dbReference type="PANTHER" id="PTHR30032:SF4">
    <property type="entry name" value="AMIDASE ENHANCER"/>
    <property type="match status" value="1"/>
</dbReference>
<organism evidence="2 3">
    <name type="scientific">Candidatus Scalindua arabica</name>
    <dbReference type="NCBI Taxonomy" id="1127984"/>
    <lineage>
        <taxon>Bacteria</taxon>
        <taxon>Pseudomonadati</taxon>
        <taxon>Planctomycetota</taxon>
        <taxon>Candidatus Brocadiia</taxon>
        <taxon>Candidatus Brocadiales</taxon>
        <taxon>Candidatus Scalinduaceae</taxon>
        <taxon>Candidatus Scalindua</taxon>
    </lineage>
</organism>
<dbReference type="Pfam" id="PF08486">
    <property type="entry name" value="SpoIID"/>
    <property type="match status" value="1"/>
</dbReference>
<dbReference type="NCBIfam" id="TIGR02669">
    <property type="entry name" value="SpoIID_LytB"/>
    <property type="match status" value="1"/>
</dbReference>
<dbReference type="GO" id="GO:0030288">
    <property type="term" value="C:outer membrane-bounded periplasmic space"/>
    <property type="evidence" value="ECO:0007669"/>
    <property type="project" value="TreeGrafter"/>
</dbReference>
<dbReference type="InterPro" id="IPR013486">
    <property type="entry name" value="SpoIID/LytB"/>
</dbReference>
<dbReference type="EMBL" id="JAANXD010000020">
    <property type="protein sequence ID" value="MBS1257338.1"/>
    <property type="molecule type" value="Genomic_DNA"/>
</dbReference>
<evidence type="ECO:0000313" key="3">
    <source>
        <dbReference type="Proteomes" id="UP000722750"/>
    </source>
</evidence>
<gene>
    <name evidence="2" type="ORF">MAG551_00380</name>
</gene>
<dbReference type="PROSITE" id="PS51257">
    <property type="entry name" value="PROKAR_LIPOPROTEIN"/>
    <property type="match status" value="1"/>
</dbReference>
<dbReference type="Proteomes" id="UP000722750">
    <property type="component" value="Unassembled WGS sequence"/>
</dbReference>
<dbReference type="InterPro" id="IPR051922">
    <property type="entry name" value="Bact_Sporulation_Assoc"/>
</dbReference>
<name>A0A941ZXZ6_9BACT</name>
<dbReference type="AlphaFoldDB" id="A0A941ZXZ6"/>
<accession>A0A941ZXZ6</accession>
<sequence>MFIVTPKVKFVLFGLGCISLLTAMLVSCLNTGTNTEIVYKYDKYLEAPPDIRVLLQKDIKETEIEISHPYCISDLNSNKILASKTHLPKSVIFLQSGEFRIKPQASYSTPEASTTFVKTNSNVGIVSNNGFIKIDKSKYSGKLILVPQNKDRFSVLEEIGIEEYLPGVIEGEMPTLWREEAIQAQVIAARTYAIYQKKTKIDALYHINKLDLAYNGSYNYQPKTKEIVGKSRGTVMVYNWELFPGYFHSTCGGHTEDINIVFNLRSIPPLSGVDCGYCNKSKYYNWKTNLKKDEIERKLSNAKFKVKKINRIVTEKPGPGGHSSIIKIEHSGGTERVNANEFRLIVGPNNLRSTAFKVKNNGSSLTFDGSGWGHGVGLCQYGTQGMANSGFKWYDILKHYYPEIDLVKIY</sequence>
<dbReference type="PANTHER" id="PTHR30032">
    <property type="entry name" value="N-ACETYLMURAMOYL-L-ALANINE AMIDASE-RELATED"/>
    <property type="match status" value="1"/>
</dbReference>
<feature type="domain" description="Sporulation stage II protein D amidase enhancer LytB N-terminal" evidence="1">
    <location>
        <begin position="151"/>
        <end position="238"/>
    </location>
</feature>
<dbReference type="GO" id="GO:0030435">
    <property type="term" value="P:sporulation resulting in formation of a cellular spore"/>
    <property type="evidence" value="ECO:0007669"/>
    <property type="project" value="InterPro"/>
</dbReference>
<reference evidence="2" key="1">
    <citation type="journal article" date="2021" name="ISME J.">
        <title>Fine-scale metabolic discontinuity in a stratified prokaryote microbiome of a Red Sea deep halocline.</title>
        <authorList>
            <person name="Michoud G."/>
            <person name="Ngugi D.K."/>
            <person name="Barozzi A."/>
            <person name="Merlino G."/>
            <person name="Calleja M.L."/>
            <person name="Delgado-Huertas A."/>
            <person name="Moran X.A.G."/>
            <person name="Daffonchio D."/>
        </authorList>
    </citation>
    <scope>NUCLEOTIDE SEQUENCE</scope>
    <source>
        <strain evidence="2">SuakinDeep_MAG55_1</strain>
    </source>
</reference>
<dbReference type="InterPro" id="IPR013693">
    <property type="entry name" value="SpoIID/LytB_N"/>
</dbReference>